<organism evidence="1 2">
    <name type="scientific">Dongia rigui</name>
    <dbReference type="NCBI Taxonomy" id="940149"/>
    <lineage>
        <taxon>Bacteria</taxon>
        <taxon>Pseudomonadati</taxon>
        <taxon>Pseudomonadota</taxon>
        <taxon>Alphaproteobacteria</taxon>
        <taxon>Rhodospirillales</taxon>
        <taxon>Dongiaceae</taxon>
        <taxon>Dongia</taxon>
    </lineage>
</organism>
<name>A0ABU5DUI5_9PROT</name>
<accession>A0ABU5DUI5</accession>
<evidence type="ECO:0000313" key="2">
    <source>
        <dbReference type="Proteomes" id="UP001271769"/>
    </source>
</evidence>
<dbReference type="InterPro" id="IPR014718">
    <property type="entry name" value="GH-type_carb-bd"/>
</dbReference>
<dbReference type="EMBL" id="JAXCLX010000001">
    <property type="protein sequence ID" value="MDY0870955.1"/>
    <property type="molecule type" value="Genomic_DNA"/>
</dbReference>
<dbReference type="InterPro" id="IPR011013">
    <property type="entry name" value="Gal_mutarotase_sf_dom"/>
</dbReference>
<dbReference type="InterPro" id="IPR008183">
    <property type="entry name" value="Aldose_1/G6P_1-epimerase"/>
</dbReference>
<dbReference type="RefSeq" id="WP_320499326.1">
    <property type="nucleotide sequence ID" value="NZ_JAXCLX010000001.1"/>
</dbReference>
<reference evidence="1 2" key="1">
    <citation type="journal article" date="2013" name="Antonie Van Leeuwenhoek">
        <title>Dongia rigui sp. nov., isolated from freshwater of a large wetland in Korea.</title>
        <authorList>
            <person name="Baik K.S."/>
            <person name="Hwang Y.M."/>
            <person name="Choi J.S."/>
            <person name="Kwon J."/>
            <person name="Seong C.N."/>
        </authorList>
    </citation>
    <scope>NUCLEOTIDE SEQUENCE [LARGE SCALE GENOMIC DNA]</scope>
    <source>
        <strain evidence="1 2">04SU4-P</strain>
    </source>
</reference>
<dbReference type="Proteomes" id="UP001271769">
    <property type="component" value="Unassembled WGS sequence"/>
</dbReference>
<dbReference type="SUPFAM" id="SSF74650">
    <property type="entry name" value="Galactose mutarotase-like"/>
    <property type="match status" value="1"/>
</dbReference>
<dbReference type="Pfam" id="PF01263">
    <property type="entry name" value="Aldose_epim"/>
    <property type="match status" value="1"/>
</dbReference>
<gene>
    <name evidence="1" type="ORF">SMD31_03440</name>
</gene>
<evidence type="ECO:0000313" key="1">
    <source>
        <dbReference type="EMBL" id="MDY0870955.1"/>
    </source>
</evidence>
<comment type="caution">
    <text evidence="1">The sequence shown here is derived from an EMBL/GenBank/DDBJ whole genome shotgun (WGS) entry which is preliminary data.</text>
</comment>
<protein>
    <submittedName>
        <fullName evidence="1">Aldose 1-epimerase</fullName>
    </submittedName>
</protein>
<dbReference type="Gene3D" id="2.70.98.10">
    <property type="match status" value="1"/>
</dbReference>
<keyword evidence="2" id="KW-1185">Reference proteome</keyword>
<sequence>MSSARLLQAADYALTLYPEIGGAIGRFTWRGIDLLRPMSEAAVDAGNSEGAGCFPLFPFSNRIRNGQFRFEGRDIYLPRNTSGPHVEHGHGWQRPWEVIEADAGSATIGFTHDPANDGSWPFAYHAEMRFELSDAGLAVNLVATNQDVLAMPFGCGLHPYFPRTPRSSLTATVRGFWETDAEVMPTRHVGVPERLDLNRGLAMEDVVVDNVFTGFGGVARIAWPEQQVGLRLEADPVFAQLVLYVPDAATQAAEAVGGTPPYFCAEPVSNITDAFNLSGKTGMITLASGETFSASIRFAAHELTTG</sequence>
<dbReference type="CDD" id="cd09021">
    <property type="entry name" value="Aldose_epim_Ec_YphB"/>
    <property type="match status" value="1"/>
</dbReference>
<proteinExistence type="predicted"/>